<keyword evidence="3" id="KW-0489">Methyltransferase</keyword>
<dbReference type="Gene3D" id="3.40.50.150">
    <property type="entry name" value="Vaccinia Virus protein VP39"/>
    <property type="match status" value="1"/>
</dbReference>
<dbReference type="REBASE" id="40309">
    <property type="entry name" value="M.Lsa840ORF851P"/>
</dbReference>
<keyword evidence="8" id="KW-0255">Endonuclease</keyword>
<dbReference type="EMBL" id="AFMN01000001">
    <property type="protein sequence ID" value="EGL99133.1"/>
    <property type="molecule type" value="Genomic_DNA"/>
</dbReference>
<keyword evidence="8" id="KW-0378">Hydrolase</keyword>
<dbReference type="PATRIC" id="fig|1029822.3.peg.850"/>
<keyword evidence="5" id="KW-0949">S-adenosyl-L-methionine</keyword>
<keyword evidence="8" id="KW-0540">Nuclease</keyword>
<dbReference type="GO" id="GO:0004519">
    <property type="term" value="F:endonuclease activity"/>
    <property type="evidence" value="ECO:0007669"/>
    <property type="project" value="UniProtKB-KW"/>
</dbReference>
<dbReference type="PANTHER" id="PTHR33841:SF5">
    <property type="entry name" value="DNA METHYLASE (MODIFICATION METHYLASE) (METHYLTRANSFERASE)-RELATED"/>
    <property type="match status" value="1"/>
</dbReference>
<dbReference type="InterPro" id="IPR011639">
    <property type="entry name" value="MethylTrfase_TaqI-like_dom"/>
</dbReference>
<evidence type="ECO:0000256" key="4">
    <source>
        <dbReference type="ARBA" id="ARBA00022679"/>
    </source>
</evidence>
<dbReference type="GO" id="GO:0003676">
    <property type="term" value="F:nucleic acid binding"/>
    <property type="evidence" value="ECO:0007669"/>
    <property type="project" value="InterPro"/>
</dbReference>
<evidence type="ECO:0000259" key="7">
    <source>
        <dbReference type="Pfam" id="PF07669"/>
    </source>
</evidence>
<dbReference type="GO" id="GO:0032259">
    <property type="term" value="P:methylation"/>
    <property type="evidence" value="ECO:0007669"/>
    <property type="project" value="UniProtKB-KW"/>
</dbReference>
<dbReference type="AlphaFoldDB" id="F5VE65"/>
<dbReference type="Proteomes" id="UP000006227">
    <property type="component" value="Unassembled WGS sequence"/>
</dbReference>
<dbReference type="Pfam" id="PF07669">
    <property type="entry name" value="Eco57I"/>
    <property type="match status" value="1"/>
</dbReference>
<feature type="domain" description="Type II methyltransferase M.TaqI-like" evidence="7">
    <location>
        <begin position="216"/>
        <end position="347"/>
    </location>
</feature>
<dbReference type="InterPro" id="IPR002052">
    <property type="entry name" value="DNA_methylase_N6_adenine_CS"/>
</dbReference>
<dbReference type="PROSITE" id="PS00092">
    <property type="entry name" value="N6_MTASE"/>
    <property type="match status" value="1"/>
</dbReference>
<name>F5VE65_9LACO</name>
<dbReference type="InterPro" id="IPR029063">
    <property type="entry name" value="SAM-dependent_MTases_sf"/>
</dbReference>
<evidence type="ECO:0000313" key="8">
    <source>
        <dbReference type="EMBL" id="EGL99133.1"/>
    </source>
</evidence>
<comment type="catalytic activity">
    <reaction evidence="6">
        <text>a 2'-deoxyadenosine in DNA + S-adenosyl-L-methionine = an N(6)-methyl-2'-deoxyadenosine in DNA + S-adenosyl-L-homocysteine + H(+)</text>
        <dbReference type="Rhea" id="RHEA:15197"/>
        <dbReference type="Rhea" id="RHEA-COMP:12418"/>
        <dbReference type="Rhea" id="RHEA-COMP:12419"/>
        <dbReference type="ChEBI" id="CHEBI:15378"/>
        <dbReference type="ChEBI" id="CHEBI:57856"/>
        <dbReference type="ChEBI" id="CHEBI:59789"/>
        <dbReference type="ChEBI" id="CHEBI:90615"/>
        <dbReference type="ChEBI" id="CHEBI:90616"/>
        <dbReference type="EC" id="2.1.1.72"/>
    </reaction>
</comment>
<dbReference type="GO" id="GO:0009007">
    <property type="term" value="F:site-specific DNA-methyltransferase (adenine-specific) activity"/>
    <property type="evidence" value="ECO:0007669"/>
    <property type="project" value="UniProtKB-EC"/>
</dbReference>
<proteinExistence type="inferred from homology"/>
<dbReference type="GO" id="GO:0006304">
    <property type="term" value="P:DNA modification"/>
    <property type="evidence" value="ECO:0007669"/>
    <property type="project" value="InterPro"/>
</dbReference>
<evidence type="ECO:0000256" key="5">
    <source>
        <dbReference type="ARBA" id="ARBA00022691"/>
    </source>
</evidence>
<dbReference type="SUPFAM" id="SSF53335">
    <property type="entry name" value="S-adenosyl-L-methionine-dependent methyltransferases"/>
    <property type="match status" value="1"/>
</dbReference>
<gene>
    <name evidence="8" type="ORF">NIAS840_00851</name>
</gene>
<organism evidence="8 9">
    <name type="scientific">Ligilactobacillus salivarius NIAS840</name>
    <dbReference type="NCBI Taxonomy" id="1029822"/>
    <lineage>
        <taxon>Bacteria</taxon>
        <taxon>Bacillati</taxon>
        <taxon>Bacillota</taxon>
        <taxon>Bacilli</taxon>
        <taxon>Lactobacillales</taxon>
        <taxon>Lactobacillaceae</taxon>
        <taxon>Ligilactobacillus</taxon>
    </lineage>
</organism>
<sequence>MAKIENLEEIPLFNDSEDVKKGTKFDIKHIVDNENRLIKNKGRVQQHGEVFTPNWMVKKMLSEPEIQLKLQDTQATFLEPSVGEGAFLKEILHQKLGHVDDTSNKSNWTENALWVLTSIYGIELLTDNLVKAKQQMMKVLIEHYQTFYQKKISSNTDFYKSASFIIDNNIVQGNTLTYLNDSDNLIMFSKWERVSDEVSQLQFTYKSLLRDEENQLDLFESSGQLSLLDDLMEEMSDNKFVKINKVYKGGVGVMKDKFKFDVVIGNPPYQEETQGKKTKNGQKRVKSIFQLFQEQAELVAKDMTSLIYPGGRWIHQSGKGMTSFGLRQINDNHLKKLIYYPNSNEVFDKVGIADGISIVVKDMNKEEKGFTYEYIRGGTKLS</sequence>
<evidence type="ECO:0000256" key="1">
    <source>
        <dbReference type="ARBA" id="ARBA00006594"/>
    </source>
</evidence>
<comment type="caution">
    <text evidence="8">The sequence shown here is derived from an EMBL/GenBank/DDBJ whole genome shotgun (WGS) entry which is preliminary data.</text>
</comment>
<dbReference type="PANTHER" id="PTHR33841">
    <property type="entry name" value="DNA METHYLTRANSFERASE YEEA-RELATED"/>
    <property type="match status" value="1"/>
</dbReference>
<reference evidence="8 9" key="1">
    <citation type="journal article" date="2011" name="J. Bacteriol.">
        <title>Genome Sequence of Lactobacillus salivarius NIAS840, Isolated from Chicken Intestine.</title>
        <authorList>
            <person name="Ham J.S."/>
            <person name="Kim H.W."/>
            <person name="Seol K.H."/>
            <person name="Jang A."/>
            <person name="Jeong S.G."/>
            <person name="Oh M.H."/>
            <person name="Kim D.H."/>
            <person name="Kang D.K."/>
            <person name="Kim G.B."/>
            <person name="Cha C.J."/>
        </authorList>
    </citation>
    <scope>NUCLEOTIDE SEQUENCE [LARGE SCALE GENOMIC DNA]</scope>
    <source>
        <strain evidence="8 9">NIAS840</strain>
    </source>
</reference>
<dbReference type="RefSeq" id="WP_003705833.1">
    <property type="nucleotide sequence ID" value="NZ_AFMN01000001.1"/>
</dbReference>
<keyword evidence="4" id="KW-0808">Transferase</keyword>
<accession>F5VE65</accession>
<evidence type="ECO:0000256" key="3">
    <source>
        <dbReference type="ARBA" id="ARBA00022603"/>
    </source>
</evidence>
<evidence type="ECO:0000256" key="6">
    <source>
        <dbReference type="ARBA" id="ARBA00047942"/>
    </source>
</evidence>
<dbReference type="PRINTS" id="PR00507">
    <property type="entry name" value="N12N6MTFRASE"/>
</dbReference>
<comment type="similarity">
    <text evidence="1">Belongs to the N(4)/N(6)-methyltransferase family.</text>
</comment>
<dbReference type="InterPro" id="IPR050953">
    <property type="entry name" value="N4_N6_ade-DNA_methylase"/>
</dbReference>
<protein>
    <recommendedName>
        <fullName evidence="2">site-specific DNA-methyltransferase (adenine-specific)</fullName>
        <ecNumber evidence="2">2.1.1.72</ecNumber>
    </recommendedName>
</protein>
<dbReference type="EC" id="2.1.1.72" evidence="2"/>
<evidence type="ECO:0000256" key="2">
    <source>
        <dbReference type="ARBA" id="ARBA00011900"/>
    </source>
</evidence>
<evidence type="ECO:0000313" key="9">
    <source>
        <dbReference type="Proteomes" id="UP000006227"/>
    </source>
</evidence>